<reference evidence="3 4" key="3">
    <citation type="journal article" date="2014" name="J. Ind. Microbiol. Biotechnol.">
        <title>Genome mining of the Streptomyces avermitilis genome and development of genome-minimized hosts for heterologous expression of biosynthetic gene clusters.</title>
        <authorList>
            <person name="Ikeda H."/>
            <person name="Shin-ya K."/>
            <person name="Omura S."/>
        </authorList>
    </citation>
    <scope>NUCLEOTIDE SEQUENCE [LARGE SCALE GENOMIC DNA]</scope>
    <source>
        <strain evidence="4">ATCC 31267 / DSM 46492 / JCM 5070 / NBRC 14893 / NCIMB 12804 / NRRL 8165 / MA-4680</strain>
    </source>
</reference>
<keyword evidence="2" id="KW-1133">Transmembrane helix</keyword>
<dbReference type="KEGG" id="sma:SAVERM_5439"/>
<dbReference type="EMBL" id="BA000030">
    <property type="protein sequence ID" value="BAC73151.1"/>
    <property type="molecule type" value="Genomic_DNA"/>
</dbReference>
<dbReference type="eggNOG" id="ENOG5031YSH">
    <property type="taxonomic scope" value="Bacteria"/>
</dbReference>
<proteinExistence type="predicted"/>
<keyword evidence="4" id="KW-1185">Reference proteome</keyword>
<reference evidence="3 4" key="2">
    <citation type="journal article" date="2003" name="Nat. Biotechnol.">
        <title>Complete genome sequence and comparative analysis of the industrial microorganism Streptomyces avermitilis.</title>
        <authorList>
            <person name="Ikeda H."/>
            <person name="Ishikawa J."/>
            <person name="Hanamoto A."/>
            <person name="Shinose M."/>
            <person name="Kikuchi H."/>
            <person name="Shiba T."/>
            <person name="Sakaki Y."/>
            <person name="Hattori M."/>
            <person name="Omura S."/>
        </authorList>
    </citation>
    <scope>NUCLEOTIDE SEQUENCE [LARGE SCALE GENOMIC DNA]</scope>
    <source>
        <strain evidence="4">ATCC 31267 / DSM 46492 / JCM 5070 / NBRC 14893 / NCIMB 12804 / NRRL 8165 / MA-4680</strain>
    </source>
</reference>
<evidence type="ECO:0000256" key="1">
    <source>
        <dbReference type="SAM" id="MobiDB-lite"/>
    </source>
</evidence>
<sequence>MALCPDGLYSCSCCCCCFFCSAFCFARVAWRKDQPMHPAHRTAAIAIPANTLPNRSSTVRRPRCAPNSSASRIRRRRTATDSSSWLS</sequence>
<feature type="transmembrane region" description="Helical" evidence="2">
    <location>
        <begin position="6"/>
        <end position="30"/>
    </location>
</feature>
<protein>
    <submittedName>
        <fullName evidence="3">Uncharacterized protein</fullName>
    </submittedName>
</protein>
<dbReference type="HOGENOM" id="CLU_2481856_0_0_11"/>
<reference evidence="3 4" key="1">
    <citation type="journal article" date="2001" name="Proc. Natl. Acad. Sci. U.S.A.">
        <title>Genome sequence of an industrial microorganism Streptomyces avermitilis: deducing the ability of producing secondary metabolites.</title>
        <authorList>
            <person name="Omura S."/>
            <person name="Ikeda H."/>
            <person name="Ishikawa J."/>
            <person name="Hanamoto A."/>
            <person name="Takahashi C."/>
            <person name="Shinose M."/>
            <person name="Takahashi Y."/>
            <person name="Horikawa H."/>
            <person name="Nakazawa H."/>
            <person name="Osonoe T."/>
            <person name="Kikuchi H."/>
            <person name="Shiba T."/>
            <person name="Sakaki Y."/>
            <person name="Hattori M."/>
        </authorList>
    </citation>
    <scope>NUCLEOTIDE SEQUENCE [LARGE SCALE GENOMIC DNA]</scope>
    <source>
        <strain evidence="4">ATCC 31267 / DSM 46492 / JCM 5070 / NBRC 14893 / NCIMB 12804 / NRRL 8165 / MA-4680</strain>
    </source>
</reference>
<dbReference type="AlphaFoldDB" id="Q82CB3"/>
<keyword evidence="2" id="KW-0472">Membrane</keyword>
<evidence type="ECO:0000256" key="2">
    <source>
        <dbReference type="SAM" id="Phobius"/>
    </source>
</evidence>
<feature type="region of interest" description="Disordered" evidence="1">
    <location>
        <begin position="53"/>
        <end position="87"/>
    </location>
</feature>
<evidence type="ECO:0000313" key="4">
    <source>
        <dbReference type="Proteomes" id="UP000000428"/>
    </source>
</evidence>
<accession>Q82CB3</accession>
<evidence type="ECO:0000313" key="3">
    <source>
        <dbReference type="EMBL" id="BAC73151.1"/>
    </source>
</evidence>
<dbReference type="Proteomes" id="UP000000428">
    <property type="component" value="Chromosome"/>
</dbReference>
<keyword evidence="2" id="KW-0812">Transmembrane</keyword>
<name>Q82CB3_STRAW</name>
<organism evidence="3 4">
    <name type="scientific">Streptomyces avermitilis (strain ATCC 31267 / DSM 46492 / JCM 5070 / NBRC 14893 / NCIMB 12804 / NRRL 8165 / MA-4680)</name>
    <dbReference type="NCBI Taxonomy" id="227882"/>
    <lineage>
        <taxon>Bacteria</taxon>
        <taxon>Bacillati</taxon>
        <taxon>Actinomycetota</taxon>
        <taxon>Actinomycetes</taxon>
        <taxon>Kitasatosporales</taxon>
        <taxon>Streptomycetaceae</taxon>
        <taxon>Streptomyces</taxon>
    </lineage>
</organism>
<gene>
    <name evidence="3" type="ORF">SAVERM_5439</name>
</gene>